<dbReference type="Proteomes" id="UP000054498">
    <property type="component" value="Unassembled WGS sequence"/>
</dbReference>
<dbReference type="SUPFAM" id="SSF64076">
    <property type="entry name" value="MTH938-like"/>
    <property type="match status" value="1"/>
</dbReference>
<keyword evidence="7" id="KW-1185">Reference proteome</keyword>
<evidence type="ECO:0000256" key="3">
    <source>
        <dbReference type="ARBA" id="ARBA00023128"/>
    </source>
</evidence>
<dbReference type="Pfam" id="PF04430">
    <property type="entry name" value="DUF498"/>
    <property type="match status" value="1"/>
</dbReference>
<keyword evidence="3" id="KW-0496">Mitochondrion</keyword>
<name>A0A0D2MD02_9CHLO</name>
<gene>
    <name evidence="6" type="ORF">MNEG_6889</name>
</gene>
<organism evidence="6 7">
    <name type="scientific">Monoraphidium neglectum</name>
    <dbReference type="NCBI Taxonomy" id="145388"/>
    <lineage>
        <taxon>Eukaryota</taxon>
        <taxon>Viridiplantae</taxon>
        <taxon>Chlorophyta</taxon>
        <taxon>core chlorophytes</taxon>
        <taxon>Chlorophyceae</taxon>
        <taxon>CS clade</taxon>
        <taxon>Sphaeropleales</taxon>
        <taxon>Selenastraceae</taxon>
        <taxon>Monoraphidium</taxon>
    </lineage>
</organism>
<protein>
    <recommendedName>
        <fullName evidence="2">NADH dehydrogenase [ubiquinone] 1 alpha subcomplex assembly factor 3</fullName>
    </recommendedName>
</protein>
<dbReference type="OrthoDB" id="20681at2759"/>
<dbReference type="GeneID" id="25739765"/>
<evidence type="ECO:0000256" key="2">
    <source>
        <dbReference type="ARBA" id="ARBA00021776"/>
    </source>
</evidence>
<dbReference type="InterPro" id="IPR034095">
    <property type="entry name" value="NDUF3"/>
</dbReference>
<evidence type="ECO:0000256" key="5">
    <source>
        <dbReference type="SAM" id="MobiDB-lite"/>
    </source>
</evidence>
<dbReference type="PANTHER" id="PTHR21192:SF2">
    <property type="entry name" value="NADH DEHYDROGENASE [UBIQUINONE] 1 ALPHA SUBCOMPLEX ASSEMBLY FACTOR 3"/>
    <property type="match status" value="1"/>
</dbReference>
<evidence type="ECO:0000256" key="4">
    <source>
        <dbReference type="ARBA" id="ARBA00049984"/>
    </source>
</evidence>
<feature type="region of interest" description="Disordered" evidence="5">
    <location>
        <begin position="129"/>
        <end position="168"/>
    </location>
</feature>
<comment type="subcellular location">
    <subcellularLocation>
        <location evidence="1">Mitochondrion</location>
    </subcellularLocation>
</comment>
<dbReference type="EMBL" id="KK101386">
    <property type="protein sequence ID" value="KIZ01075.1"/>
    <property type="molecule type" value="Genomic_DNA"/>
</dbReference>
<reference evidence="6 7" key="1">
    <citation type="journal article" date="2013" name="BMC Genomics">
        <title>Reconstruction of the lipid metabolism for the microalga Monoraphidium neglectum from its genome sequence reveals characteristics suitable for biofuel production.</title>
        <authorList>
            <person name="Bogen C."/>
            <person name="Al-Dilaimi A."/>
            <person name="Albersmeier A."/>
            <person name="Wichmann J."/>
            <person name="Grundmann M."/>
            <person name="Rupp O."/>
            <person name="Lauersen K.J."/>
            <person name="Blifernez-Klassen O."/>
            <person name="Kalinowski J."/>
            <person name="Goesmann A."/>
            <person name="Mussgnug J.H."/>
            <person name="Kruse O."/>
        </authorList>
    </citation>
    <scope>NUCLEOTIDE SEQUENCE [LARGE SCALE GENOMIC DNA]</scope>
    <source>
        <strain evidence="6 7">SAG 48.87</strain>
    </source>
</reference>
<comment type="similarity">
    <text evidence="4">Belongs to the NDUFAF3 family.</text>
</comment>
<evidence type="ECO:0000313" key="7">
    <source>
        <dbReference type="Proteomes" id="UP000054498"/>
    </source>
</evidence>
<dbReference type="KEGG" id="mng:MNEG_6889"/>
<dbReference type="CDD" id="cd05125">
    <property type="entry name" value="Mth938_2P1-like"/>
    <property type="match status" value="1"/>
</dbReference>
<dbReference type="AlphaFoldDB" id="A0A0D2MD02"/>
<dbReference type="GO" id="GO:0005743">
    <property type="term" value="C:mitochondrial inner membrane"/>
    <property type="evidence" value="ECO:0007669"/>
    <property type="project" value="TreeGrafter"/>
</dbReference>
<dbReference type="Gene3D" id="3.40.1230.10">
    <property type="entry name" value="MTH938-like"/>
    <property type="match status" value="1"/>
</dbReference>
<dbReference type="InterPro" id="IPR007523">
    <property type="entry name" value="NDUFAF3/AAMDC"/>
</dbReference>
<feature type="compositionally biased region" description="Low complexity" evidence="5">
    <location>
        <begin position="142"/>
        <end position="157"/>
    </location>
</feature>
<dbReference type="RefSeq" id="XP_013900094.1">
    <property type="nucleotide sequence ID" value="XM_014044640.1"/>
</dbReference>
<dbReference type="PANTHER" id="PTHR21192">
    <property type="entry name" value="NUCLEAR PROTEIN E3-3"/>
    <property type="match status" value="1"/>
</dbReference>
<proteinExistence type="inferred from homology"/>
<dbReference type="STRING" id="145388.A0A0D2MD02"/>
<dbReference type="InterPro" id="IPR036748">
    <property type="entry name" value="MTH938-like_sf"/>
</dbReference>
<accession>A0A0D2MD02</accession>
<dbReference type="GO" id="GO:0032981">
    <property type="term" value="P:mitochondrial respiratory chain complex I assembly"/>
    <property type="evidence" value="ECO:0007669"/>
    <property type="project" value="InterPro"/>
</dbReference>
<evidence type="ECO:0000313" key="6">
    <source>
        <dbReference type="EMBL" id="KIZ01075.1"/>
    </source>
</evidence>
<evidence type="ECO:0000256" key="1">
    <source>
        <dbReference type="ARBA" id="ARBA00004173"/>
    </source>
</evidence>
<sequence length="168" mass="17951">MSSLSSVIAAERGKTRLQGYLPGGFILNNTQVEGAILCLPELWLMWDVVTLRDVTIESLAILDLMAPPPEVLVVGCGARVRRLPEALTRQLAERGIAVEELDTRNALSYFNFLNDEGRVVVGALLPCSEDSGGGSSDETGRSADAAAAGGRDGGQQAPDKQQGRRERD</sequence>